<keyword evidence="14" id="KW-0511">Multifunctional enzyme</keyword>
<dbReference type="Gene3D" id="3.40.366.10">
    <property type="entry name" value="Malonyl-Coenzyme A Acyl Carrier Protein, domain 2"/>
    <property type="match status" value="1"/>
</dbReference>
<evidence type="ECO:0000256" key="5">
    <source>
        <dbReference type="ARBA" id="ARBA00022553"/>
    </source>
</evidence>
<keyword evidence="4" id="KW-0444">Lipid biosynthesis</keyword>
<accession>A0A7R9KKG8</accession>
<dbReference type="InterPro" id="IPR020841">
    <property type="entry name" value="PKS_Beta-ketoAc_synthase_dom"/>
</dbReference>
<keyword evidence="10" id="KW-0560">Oxidoreductase</keyword>
<evidence type="ECO:0000256" key="12">
    <source>
        <dbReference type="ARBA" id="ARBA00023098"/>
    </source>
</evidence>
<dbReference type="Pfam" id="PF02801">
    <property type="entry name" value="Ketoacyl-synt_C"/>
    <property type="match status" value="1"/>
</dbReference>
<dbReference type="InterPro" id="IPR014030">
    <property type="entry name" value="Ketoacyl_synth_N"/>
</dbReference>
<dbReference type="GO" id="GO:0004312">
    <property type="term" value="F:fatty acid synthase activity"/>
    <property type="evidence" value="ECO:0007669"/>
    <property type="project" value="UniProtKB-EC"/>
</dbReference>
<keyword evidence="8" id="KW-0276">Fatty acid metabolism</keyword>
<comment type="catalytic activity">
    <reaction evidence="15">
        <text>acetyl-CoA + n malonyl-CoA + 2n NADPH + 2n H(+) = a long-chain fatty acid + (n+1) CoA + n CO2 + 2n NADP(+).</text>
        <dbReference type="EC" id="2.3.1.85"/>
    </reaction>
</comment>
<proteinExistence type="predicted"/>
<feature type="region of interest" description="Disordered" evidence="16">
    <location>
        <begin position="772"/>
        <end position="791"/>
    </location>
</feature>
<keyword evidence="6" id="KW-0808">Transferase</keyword>
<dbReference type="PROSITE" id="PS52004">
    <property type="entry name" value="KS3_2"/>
    <property type="match status" value="1"/>
</dbReference>
<evidence type="ECO:0000256" key="10">
    <source>
        <dbReference type="ARBA" id="ARBA00023002"/>
    </source>
</evidence>
<dbReference type="InterPro" id="IPR016035">
    <property type="entry name" value="Acyl_Trfase/lysoPLipase"/>
</dbReference>
<evidence type="ECO:0000256" key="1">
    <source>
        <dbReference type="ARBA" id="ARBA00012873"/>
    </source>
</evidence>
<dbReference type="SUPFAM" id="SSF55048">
    <property type="entry name" value="Probable ACP-binding domain of malonyl-CoA ACP transacylase"/>
    <property type="match status" value="1"/>
</dbReference>
<keyword evidence="9" id="KW-0521">NADP</keyword>
<gene>
    <name evidence="18" type="ORF">OSB1V03_LOCUS5243</name>
</gene>
<dbReference type="Gene3D" id="3.40.47.10">
    <property type="match status" value="1"/>
</dbReference>
<dbReference type="Pfam" id="PF00109">
    <property type="entry name" value="ketoacyl-synt"/>
    <property type="match status" value="1"/>
</dbReference>
<dbReference type="SMART" id="SM00827">
    <property type="entry name" value="PKS_AT"/>
    <property type="match status" value="1"/>
</dbReference>
<dbReference type="InterPro" id="IPR001227">
    <property type="entry name" value="Ac_transferase_dom_sf"/>
</dbReference>
<keyword evidence="13" id="KW-0275">Fatty acid biosynthesis</keyword>
<dbReference type="PANTHER" id="PTHR43775">
    <property type="entry name" value="FATTY ACID SYNTHASE"/>
    <property type="match status" value="1"/>
</dbReference>
<dbReference type="PANTHER" id="PTHR43775:SF7">
    <property type="entry name" value="FATTY ACID SYNTHASE"/>
    <property type="match status" value="1"/>
</dbReference>
<evidence type="ECO:0000256" key="8">
    <source>
        <dbReference type="ARBA" id="ARBA00022832"/>
    </source>
</evidence>
<protein>
    <recommendedName>
        <fullName evidence="2">Fatty acid synthase</fullName>
        <ecNumber evidence="1">2.3.1.85</ecNumber>
    </recommendedName>
</protein>
<evidence type="ECO:0000256" key="13">
    <source>
        <dbReference type="ARBA" id="ARBA00023160"/>
    </source>
</evidence>
<evidence type="ECO:0000256" key="7">
    <source>
        <dbReference type="ARBA" id="ARBA00022801"/>
    </source>
</evidence>
<dbReference type="EC" id="2.3.1.85" evidence="1"/>
<dbReference type="GO" id="GO:0006633">
    <property type="term" value="P:fatty acid biosynthetic process"/>
    <property type="evidence" value="ECO:0007669"/>
    <property type="project" value="UniProtKB-UniPathway"/>
</dbReference>
<keyword evidence="5" id="KW-0597">Phosphoprotein</keyword>
<dbReference type="PROSITE" id="PS00606">
    <property type="entry name" value="KS3_1"/>
    <property type="match status" value="1"/>
</dbReference>
<dbReference type="Gene3D" id="3.30.70.3290">
    <property type="match status" value="1"/>
</dbReference>
<dbReference type="GO" id="GO:0016787">
    <property type="term" value="F:hydrolase activity"/>
    <property type="evidence" value="ECO:0007669"/>
    <property type="project" value="UniProtKB-KW"/>
</dbReference>
<evidence type="ECO:0000256" key="15">
    <source>
        <dbReference type="ARBA" id="ARBA00044883"/>
    </source>
</evidence>
<dbReference type="AlphaFoldDB" id="A0A7R9KKG8"/>
<evidence type="ECO:0000256" key="9">
    <source>
        <dbReference type="ARBA" id="ARBA00022857"/>
    </source>
</evidence>
<feature type="domain" description="Ketosynthase family 3 (KS3)" evidence="17">
    <location>
        <begin position="21"/>
        <end position="432"/>
    </location>
</feature>
<sequence length="845" mass="93396">MSTAVEYARPETRRKPVYDMMDDIVISGIAGRFPESDNMDEYADNLFKNIDMVTEDDRRWPIDLNSGIVGRSGKLKEIDKFDSVFFSTFGLLADAMDPQARILLETTYEAICDAGINPQTLRGSRTGVYVGINTVACADGYPQNDFDDCRRKEAALWVYGTSKALYANRISFMFDLHGPSTLIDTACSSSMVALQNAVAEMRTGNCEMAIVGTGNLVQAPFSNHVYTSIGLLASDGKCKVWDKRADGFVRSETVGCLLLQRRSQAKRVYATVVHAKTNTDGFKSIGLFSPFWLRQRDLMIETYEEAGVDPKEIKFFESHGTGTNVGDPQEAKAIADAYCQDRKEPLLLGAVKSNLGHSEGSSGLNSIGKVIVMFENKSIPANLHFQEAKPEIEVVVNNILKPVLKNTPFAGGIVGVNSFGVGGVNAHALLKSWDKEADPDIFNIVTPIPRLVNACGRTPEAVNHIFDFIEKNPLKVNREFLALIGEPMKSQAPKGSAGFPHRGYLVIKEETLGDGTKQLTYNRTINAAGRTNQNWLCFSGMGSQWTGMARPLMAIPTFAESLNACAEALKPLNFDLMSLLLSDDKEELKKNVTNPFVAITAMQIALYDLLCLLDIQFEGIIGHSFGEVACAYADKCLTREQAILTSYWRGKIVESAKLPRGMLAAVGLSWEETIKRCPDGIVAACHNGSDSVTISGLYDNMLKFIDQLKSENVFVRPVAGGDFPYHSPFMNLVAPQLLAQLNRVIPRPPERCPTPRLSVCVRPLLWSRSPTIQYDSSRPKPPRPPLCHNEKKPNLRGMKPCSGGRLHCHRVYIECHFVSFFVSDFNENFADNKRSSVHSLPQKPE</sequence>
<evidence type="ECO:0000313" key="18">
    <source>
        <dbReference type="EMBL" id="CAD7624803.1"/>
    </source>
</evidence>
<keyword evidence="19" id="KW-1185">Reference proteome</keyword>
<dbReference type="SUPFAM" id="SSF53901">
    <property type="entry name" value="Thiolase-like"/>
    <property type="match status" value="1"/>
</dbReference>
<evidence type="ECO:0000256" key="11">
    <source>
        <dbReference type="ARBA" id="ARBA00023027"/>
    </source>
</evidence>
<dbReference type="Pfam" id="PF16197">
    <property type="entry name" value="KAsynt_C_assoc"/>
    <property type="match status" value="1"/>
</dbReference>
<evidence type="ECO:0000256" key="4">
    <source>
        <dbReference type="ARBA" id="ARBA00022516"/>
    </source>
</evidence>
<keyword evidence="12" id="KW-0443">Lipid metabolism</keyword>
<keyword evidence="11" id="KW-0520">NAD</keyword>
<dbReference type="InterPro" id="IPR016036">
    <property type="entry name" value="Malonyl_transacylase_ACP-bd"/>
</dbReference>
<evidence type="ECO:0000313" key="19">
    <source>
        <dbReference type="Proteomes" id="UP000759131"/>
    </source>
</evidence>
<evidence type="ECO:0000259" key="17">
    <source>
        <dbReference type="PROSITE" id="PS52004"/>
    </source>
</evidence>
<dbReference type="EMBL" id="OC857153">
    <property type="protein sequence ID" value="CAD7624803.1"/>
    <property type="molecule type" value="Genomic_DNA"/>
</dbReference>
<dbReference type="SUPFAM" id="SSF52151">
    <property type="entry name" value="FabD/lysophospholipase-like"/>
    <property type="match status" value="1"/>
</dbReference>
<dbReference type="GO" id="GO:0004315">
    <property type="term" value="F:3-oxoacyl-[acyl-carrier-protein] synthase activity"/>
    <property type="evidence" value="ECO:0007669"/>
    <property type="project" value="InterPro"/>
</dbReference>
<name>A0A7R9KKG8_9ACAR</name>
<evidence type="ECO:0000256" key="16">
    <source>
        <dbReference type="SAM" id="MobiDB-lite"/>
    </source>
</evidence>
<evidence type="ECO:0000256" key="14">
    <source>
        <dbReference type="ARBA" id="ARBA00023268"/>
    </source>
</evidence>
<dbReference type="SMART" id="SM00825">
    <property type="entry name" value="PKS_KS"/>
    <property type="match status" value="1"/>
</dbReference>
<dbReference type="InterPro" id="IPR014043">
    <property type="entry name" value="Acyl_transferase_dom"/>
</dbReference>
<keyword evidence="7" id="KW-0378">Hydrolase</keyword>
<dbReference type="InterPro" id="IPR018201">
    <property type="entry name" value="Ketoacyl_synth_AS"/>
</dbReference>
<dbReference type="InterPro" id="IPR032821">
    <property type="entry name" value="PKS_assoc"/>
</dbReference>
<dbReference type="Pfam" id="PF00698">
    <property type="entry name" value="Acyl_transf_1"/>
    <property type="match status" value="1"/>
</dbReference>
<evidence type="ECO:0000256" key="6">
    <source>
        <dbReference type="ARBA" id="ARBA00022679"/>
    </source>
</evidence>
<dbReference type="CDD" id="cd00833">
    <property type="entry name" value="PKS"/>
    <property type="match status" value="1"/>
</dbReference>
<organism evidence="18">
    <name type="scientific">Medioppia subpectinata</name>
    <dbReference type="NCBI Taxonomy" id="1979941"/>
    <lineage>
        <taxon>Eukaryota</taxon>
        <taxon>Metazoa</taxon>
        <taxon>Ecdysozoa</taxon>
        <taxon>Arthropoda</taxon>
        <taxon>Chelicerata</taxon>
        <taxon>Arachnida</taxon>
        <taxon>Acari</taxon>
        <taxon>Acariformes</taxon>
        <taxon>Sarcoptiformes</taxon>
        <taxon>Oribatida</taxon>
        <taxon>Brachypylina</taxon>
        <taxon>Oppioidea</taxon>
        <taxon>Oppiidae</taxon>
        <taxon>Medioppia</taxon>
    </lineage>
</organism>
<evidence type="ECO:0000256" key="2">
    <source>
        <dbReference type="ARBA" id="ARBA00018769"/>
    </source>
</evidence>
<dbReference type="Proteomes" id="UP000759131">
    <property type="component" value="Unassembled WGS sequence"/>
</dbReference>
<dbReference type="InterPro" id="IPR014031">
    <property type="entry name" value="Ketoacyl_synth_C"/>
</dbReference>
<dbReference type="InterPro" id="IPR050091">
    <property type="entry name" value="PKS_NRPS_Biosynth_Enz"/>
</dbReference>
<evidence type="ECO:0000256" key="3">
    <source>
        <dbReference type="ARBA" id="ARBA00022450"/>
    </source>
</evidence>
<dbReference type="InterPro" id="IPR016039">
    <property type="entry name" value="Thiolase-like"/>
</dbReference>
<dbReference type="GO" id="GO:0016491">
    <property type="term" value="F:oxidoreductase activity"/>
    <property type="evidence" value="ECO:0007669"/>
    <property type="project" value="UniProtKB-KW"/>
</dbReference>
<dbReference type="EMBL" id="CAJPIZ010002578">
    <property type="protein sequence ID" value="CAG2105233.1"/>
    <property type="molecule type" value="Genomic_DNA"/>
</dbReference>
<dbReference type="UniPathway" id="UPA00094"/>
<keyword evidence="3" id="KW-0596">Phosphopantetheine</keyword>
<dbReference type="OrthoDB" id="10065950at2759"/>
<reference evidence="18" key="1">
    <citation type="submission" date="2020-11" db="EMBL/GenBank/DDBJ databases">
        <authorList>
            <person name="Tran Van P."/>
        </authorList>
    </citation>
    <scope>NUCLEOTIDE SEQUENCE</scope>
</reference>